<dbReference type="InterPro" id="IPR021627">
    <property type="entry name" value="Mediator_Med27"/>
</dbReference>
<evidence type="ECO:0000256" key="4">
    <source>
        <dbReference type="ARBA" id="ARBA00023163"/>
    </source>
</evidence>
<evidence type="ECO:0000256" key="6">
    <source>
        <dbReference type="SAM" id="MobiDB-lite"/>
    </source>
</evidence>
<name>A0A6A7A5C7_9PLEO</name>
<keyword evidence="5" id="KW-0539">Nucleus</keyword>
<dbReference type="EMBL" id="MU006222">
    <property type="protein sequence ID" value="KAF2828356.1"/>
    <property type="molecule type" value="Genomic_DNA"/>
</dbReference>
<comment type="subcellular location">
    <subcellularLocation>
        <location evidence="1">Nucleus</location>
    </subcellularLocation>
</comment>
<keyword evidence="3" id="KW-0805">Transcription regulation</keyword>
<evidence type="ECO:0000313" key="8">
    <source>
        <dbReference type="Proteomes" id="UP000799424"/>
    </source>
</evidence>
<evidence type="ECO:0000256" key="3">
    <source>
        <dbReference type="ARBA" id="ARBA00023015"/>
    </source>
</evidence>
<evidence type="ECO:0000256" key="2">
    <source>
        <dbReference type="ARBA" id="ARBA00008048"/>
    </source>
</evidence>
<dbReference type="Pfam" id="PF11571">
    <property type="entry name" value="Med27"/>
    <property type="match status" value="1"/>
</dbReference>
<feature type="compositionally biased region" description="Polar residues" evidence="6">
    <location>
        <begin position="90"/>
        <end position="106"/>
    </location>
</feature>
<protein>
    <recommendedName>
        <fullName evidence="9">Mediator complex subunit 27</fullName>
    </recommendedName>
</protein>
<organism evidence="7 8">
    <name type="scientific">Ophiobolus disseminans</name>
    <dbReference type="NCBI Taxonomy" id="1469910"/>
    <lineage>
        <taxon>Eukaryota</taxon>
        <taxon>Fungi</taxon>
        <taxon>Dikarya</taxon>
        <taxon>Ascomycota</taxon>
        <taxon>Pezizomycotina</taxon>
        <taxon>Dothideomycetes</taxon>
        <taxon>Pleosporomycetidae</taxon>
        <taxon>Pleosporales</taxon>
        <taxon>Pleosporineae</taxon>
        <taxon>Phaeosphaeriaceae</taxon>
        <taxon>Ophiobolus</taxon>
    </lineage>
</organism>
<evidence type="ECO:0008006" key="9">
    <source>
        <dbReference type="Google" id="ProtNLM"/>
    </source>
</evidence>
<evidence type="ECO:0000256" key="5">
    <source>
        <dbReference type="ARBA" id="ARBA00023242"/>
    </source>
</evidence>
<dbReference type="Proteomes" id="UP000799424">
    <property type="component" value="Unassembled WGS sequence"/>
</dbReference>
<accession>A0A6A7A5C7</accession>
<dbReference type="AlphaFoldDB" id="A0A6A7A5C7"/>
<keyword evidence="4" id="KW-0804">Transcription</keyword>
<keyword evidence="8" id="KW-1185">Reference proteome</keyword>
<dbReference type="OrthoDB" id="5326237at2759"/>
<evidence type="ECO:0000256" key="1">
    <source>
        <dbReference type="ARBA" id="ARBA00004123"/>
    </source>
</evidence>
<comment type="similarity">
    <text evidence="2">Belongs to the Mediator complex subunit 27 family.</text>
</comment>
<proteinExistence type="inferred from homology"/>
<dbReference type="GO" id="GO:0016592">
    <property type="term" value="C:mediator complex"/>
    <property type="evidence" value="ECO:0007669"/>
    <property type="project" value="InterPro"/>
</dbReference>
<evidence type="ECO:0000313" key="7">
    <source>
        <dbReference type="EMBL" id="KAF2828356.1"/>
    </source>
</evidence>
<sequence>MAAPDVAPQPGTEWDEAQCTAALALLEHLQAQIDDLRLALPRVIEPFHQPPNPRMFKLYVQGVVGSQNGIKTLREEWKSSETQTMFEHTKKSLTANPDLSASTSIPSHGWTERERKERESRKNKHDESSDEVTLTNEEVTRLISEVQKAWPNLHVDTRDDNHIISVQFVHESVKLKFRVTIERDANGRHTLNGKCLGTTEPFLTITRCIASRPQASDLKYLLNMVAAYTNVKSKECAKCEKIFDNTMSTPMARRSRQIVAADGTTETRWEAFHESCLS</sequence>
<reference evidence="7" key="1">
    <citation type="journal article" date="2020" name="Stud. Mycol.">
        <title>101 Dothideomycetes genomes: a test case for predicting lifestyles and emergence of pathogens.</title>
        <authorList>
            <person name="Haridas S."/>
            <person name="Albert R."/>
            <person name="Binder M."/>
            <person name="Bloem J."/>
            <person name="Labutti K."/>
            <person name="Salamov A."/>
            <person name="Andreopoulos B."/>
            <person name="Baker S."/>
            <person name="Barry K."/>
            <person name="Bills G."/>
            <person name="Bluhm B."/>
            <person name="Cannon C."/>
            <person name="Castanera R."/>
            <person name="Culley D."/>
            <person name="Daum C."/>
            <person name="Ezra D."/>
            <person name="Gonzalez J."/>
            <person name="Henrissat B."/>
            <person name="Kuo A."/>
            <person name="Liang C."/>
            <person name="Lipzen A."/>
            <person name="Lutzoni F."/>
            <person name="Magnuson J."/>
            <person name="Mondo S."/>
            <person name="Nolan M."/>
            <person name="Ohm R."/>
            <person name="Pangilinan J."/>
            <person name="Park H.-J."/>
            <person name="Ramirez L."/>
            <person name="Alfaro M."/>
            <person name="Sun H."/>
            <person name="Tritt A."/>
            <person name="Yoshinaga Y."/>
            <person name="Zwiers L.-H."/>
            <person name="Turgeon B."/>
            <person name="Goodwin S."/>
            <person name="Spatafora J."/>
            <person name="Crous P."/>
            <person name="Grigoriev I."/>
        </authorList>
    </citation>
    <scope>NUCLEOTIDE SEQUENCE</scope>
    <source>
        <strain evidence="7">CBS 113818</strain>
    </source>
</reference>
<feature type="region of interest" description="Disordered" evidence="6">
    <location>
        <begin position="90"/>
        <end position="133"/>
    </location>
</feature>
<gene>
    <name evidence="7" type="ORF">CC86DRAFT_192264</name>
</gene>
<feature type="compositionally biased region" description="Basic and acidic residues" evidence="6">
    <location>
        <begin position="110"/>
        <end position="127"/>
    </location>
</feature>